<keyword evidence="5" id="KW-1185">Reference proteome</keyword>
<feature type="compositionally biased region" description="Basic residues" evidence="4">
    <location>
        <begin position="1250"/>
        <end position="1267"/>
    </location>
</feature>
<dbReference type="Pfam" id="PF04931">
    <property type="entry name" value="DNA_pol_phi"/>
    <property type="match status" value="1"/>
</dbReference>
<evidence type="ECO:0000256" key="2">
    <source>
        <dbReference type="ARBA" id="ARBA00006809"/>
    </source>
</evidence>
<proteinExistence type="inferred from homology"/>
<dbReference type="InParanoid" id="A0A6J0V8G5"/>
<organism evidence="5 6">
    <name type="scientific">Pogona vitticeps</name>
    <name type="common">central bearded dragon</name>
    <dbReference type="NCBI Taxonomy" id="103695"/>
    <lineage>
        <taxon>Eukaryota</taxon>
        <taxon>Metazoa</taxon>
        <taxon>Chordata</taxon>
        <taxon>Craniata</taxon>
        <taxon>Vertebrata</taxon>
        <taxon>Euteleostomi</taxon>
        <taxon>Lepidosauria</taxon>
        <taxon>Squamata</taxon>
        <taxon>Bifurcata</taxon>
        <taxon>Unidentata</taxon>
        <taxon>Episquamata</taxon>
        <taxon>Toxicofera</taxon>
        <taxon>Iguania</taxon>
        <taxon>Acrodonta</taxon>
        <taxon>Agamidae</taxon>
        <taxon>Amphibolurinae</taxon>
        <taxon>Pogona</taxon>
    </lineage>
</organism>
<feature type="compositionally biased region" description="Basic residues" evidence="4">
    <location>
        <begin position="1200"/>
        <end position="1221"/>
    </location>
</feature>
<dbReference type="GO" id="GO:0043565">
    <property type="term" value="F:sequence-specific DNA binding"/>
    <property type="evidence" value="ECO:0007669"/>
    <property type="project" value="TreeGrafter"/>
</dbReference>
<comment type="subcellular location">
    <subcellularLocation>
        <location evidence="1">Nucleus</location>
    </subcellularLocation>
</comment>
<evidence type="ECO:0000313" key="6">
    <source>
        <dbReference type="RefSeq" id="XP_020667800.2"/>
    </source>
</evidence>
<comment type="similarity">
    <text evidence="2">Belongs to the MYBBP1A family.</text>
</comment>
<dbReference type="RefSeq" id="XP_020667800.2">
    <property type="nucleotide sequence ID" value="XM_020812141.2"/>
</dbReference>
<protein>
    <submittedName>
        <fullName evidence="6">Myb-binding protein 1A</fullName>
    </submittedName>
</protein>
<name>A0A6J0V8G5_9SAUR</name>
<feature type="compositionally biased region" description="Basic and acidic residues" evidence="4">
    <location>
        <begin position="1231"/>
        <end position="1240"/>
    </location>
</feature>
<gene>
    <name evidence="6" type="primary">MYBBP1A</name>
</gene>
<dbReference type="Proteomes" id="UP001652642">
    <property type="component" value="Chromosome 7"/>
</dbReference>
<accession>A0A6J0V8G5</accession>
<dbReference type="OrthoDB" id="342531at2759"/>
<dbReference type="InterPro" id="IPR016024">
    <property type="entry name" value="ARM-type_fold"/>
</dbReference>
<reference evidence="6" key="1">
    <citation type="submission" date="2025-08" db="UniProtKB">
        <authorList>
            <consortium name="RefSeq"/>
        </authorList>
    </citation>
    <scope>IDENTIFICATION</scope>
</reference>
<keyword evidence="3" id="KW-0539">Nucleus</keyword>
<evidence type="ECO:0000256" key="1">
    <source>
        <dbReference type="ARBA" id="ARBA00004123"/>
    </source>
</evidence>
<feature type="region of interest" description="Disordered" evidence="4">
    <location>
        <begin position="1186"/>
        <end position="1327"/>
    </location>
</feature>
<dbReference type="CTD" id="10514"/>
<dbReference type="InterPro" id="IPR007015">
    <property type="entry name" value="DNA_pol_V/MYBBP1A"/>
</dbReference>
<dbReference type="PANTHER" id="PTHR13213">
    <property type="entry name" value="MYB-BINDING PROTEIN 1A FAMILY MEMBER"/>
    <property type="match status" value="1"/>
</dbReference>
<evidence type="ECO:0000256" key="3">
    <source>
        <dbReference type="ARBA" id="ARBA00023242"/>
    </source>
</evidence>
<feature type="region of interest" description="Disordered" evidence="4">
    <location>
        <begin position="1"/>
        <end position="30"/>
    </location>
</feature>
<evidence type="ECO:0000256" key="4">
    <source>
        <dbReference type="SAM" id="MobiDB-lite"/>
    </source>
</evidence>
<dbReference type="GeneID" id="110089241"/>
<evidence type="ECO:0000313" key="5">
    <source>
        <dbReference type="Proteomes" id="UP001652642"/>
    </source>
</evidence>
<sequence>MRCVPAMAAEEEESGGDHHPRGPEASSPAAIAHPGRLLGQNRRFLDFFWDLAKPDQGVRLKATEGLLEDLRESPADGDLLKYTLKRLVDGLGATRETARPGFSLALAQVLQTFEEIPLLTVLEQIKEKYDLHKVKKKLFRNALFGNFFGVLALFQSGRLAKASKALLECVQLLQGLSEHYAHLKDLPRKTLADIVAEIPEAVFEEVLFSILEDDLTSAFSTPGQLYLLLVGIQNFPKVLRPEKLKVLLGTSAVVTTENIPRLVEVLKMAAKSEKRDRSLPTVALDLVKVALKEGTFELFWKETIEKGLLLDHTGPCSYMCFRLLGSALPLLSLSQLKMVLRGEVMRQYGIHVVSTKLPNRFKFAPEMETLVGSFLEGCQDPEKQLAVMVGFSTLTNHGYPVVPTFWRVVKHLLPGALLKYIDWLKDMFVHPDLEACVDFATKRQQQNEKKTNAELTEHCVTRLRKWLIARLVGIVENPQIKREEAFVTDVSRFCFFHAFFKTRKPTPEITETGDVPSVPLSEPTRTATADSFFSLLQHLNTMPALGESAEAEELRKKHLHGLTTSGDPWIYLAVRYADLLLSRPEHAEAVVPFSKEEKFAWDRMLKTVETLQKKERKSRTLKTAAFQHLLLLVGIHLFKSPAECVPLLNDLQNCTKRAFGEKPPKRKLAPASGEEEPEWVEVIVEVLLSLLAQSSALIRKVCKSVFGLVCQHMTKEALQLVLDVLDPKQDQDEENAVVVVEDTQKRKSLPDHENTNEETDESSSESSSDESAAEGDEEEMRETDSEAEGAVDENFRAMLQNVLQAGSALGGDDSDEDVDDETMMSMDENLSALFAEQQKRIQAKKDEKEKIRKEKILRREFKIKVLDLVEVFLAKQPENPLVFLVIDPLLSVIEQSMSSESNKQEQDYLRKTADIFTNGLCRSKQYCKNVAPIREELHAQLESLVKRACKQSDSSVALYCFSASLYLFRVLKGNPGTDPTEAQPKKKLKASGGSGTPAGQPLTVGSLDLDRAVGIYDEALKLFLTKRKSPLTGAMFLDLFQRQPVICKPLMATVVKSITDGARQHQQAQACMLLLKALQTRDFRASMSEKEWESLICESTDQVTRTLKMTNEFKVKVDQEKVLKCLELLNYLIRTATKENLSVELSELRVVLQELGAHGGVGKSVRLEDTYWNVMTLLGYARPVKEKAPTKPAKTSNVKPLKRKKKGFLPATKIRKNRKKVPAPGQSQENGAEKSSHETVVEETGTGLAGKKRKWKKKKNKKKKKKQQQASGGSEGEGSRQGPPAKKATRLPGVSRKTQARAEGLKKKKPKKKGKKTETPSATSRTG</sequence>
<feature type="compositionally biased region" description="Basic residues" evidence="4">
    <location>
        <begin position="1306"/>
        <end position="1315"/>
    </location>
</feature>
<dbReference type="GO" id="GO:0003723">
    <property type="term" value="F:RNA binding"/>
    <property type="evidence" value="ECO:0007669"/>
    <property type="project" value="TreeGrafter"/>
</dbReference>
<dbReference type="PANTHER" id="PTHR13213:SF2">
    <property type="entry name" value="MYB-BINDING PROTEIN 1A"/>
    <property type="match status" value="1"/>
</dbReference>
<feature type="compositionally biased region" description="Basic and acidic residues" evidence="4">
    <location>
        <begin position="742"/>
        <end position="755"/>
    </location>
</feature>
<feature type="region of interest" description="Disordered" evidence="4">
    <location>
        <begin position="739"/>
        <end position="788"/>
    </location>
</feature>
<dbReference type="GO" id="GO:0005730">
    <property type="term" value="C:nucleolus"/>
    <property type="evidence" value="ECO:0007669"/>
    <property type="project" value="InterPro"/>
</dbReference>
<dbReference type="SUPFAM" id="SSF48371">
    <property type="entry name" value="ARM repeat"/>
    <property type="match status" value="1"/>
</dbReference>
<dbReference type="GO" id="GO:0003714">
    <property type="term" value="F:transcription corepressor activity"/>
    <property type="evidence" value="ECO:0007669"/>
    <property type="project" value="TreeGrafter"/>
</dbReference>
<feature type="region of interest" description="Disordered" evidence="4">
    <location>
        <begin position="977"/>
        <end position="1001"/>
    </location>
</feature>
<dbReference type="KEGG" id="pvt:110089241"/>
<feature type="compositionally biased region" description="Acidic residues" evidence="4">
    <location>
        <begin position="756"/>
        <end position="788"/>
    </location>
</feature>